<organism evidence="2 3">
    <name type="scientific">Candidatus Daviesbacteria bacterium GW2011_GWF2_38_6</name>
    <dbReference type="NCBI Taxonomy" id="1618432"/>
    <lineage>
        <taxon>Bacteria</taxon>
        <taxon>Candidatus Daviesiibacteriota</taxon>
    </lineage>
</organism>
<proteinExistence type="inferred from homology"/>
<dbReference type="EMBL" id="LBVC01000007">
    <property type="protein sequence ID" value="KKQ78947.1"/>
    <property type="molecule type" value="Genomic_DNA"/>
</dbReference>
<accession>A0A0G0KJI9</accession>
<gene>
    <name evidence="2" type="ORF">US99_C0007G0015</name>
</gene>
<reference evidence="2 3" key="1">
    <citation type="journal article" date="2015" name="Nature">
        <title>rRNA introns, odd ribosomes, and small enigmatic genomes across a large radiation of phyla.</title>
        <authorList>
            <person name="Brown C.T."/>
            <person name="Hug L.A."/>
            <person name="Thomas B.C."/>
            <person name="Sharon I."/>
            <person name="Castelle C.J."/>
            <person name="Singh A."/>
            <person name="Wilkins M.J."/>
            <person name="Williams K.H."/>
            <person name="Banfield J.F."/>
        </authorList>
    </citation>
    <scope>NUCLEOTIDE SEQUENCE [LARGE SCALE GENOMIC DNA]</scope>
</reference>
<evidence type="ECO:0000313" key="3">
    <source>
        <dbReference type="Proteomes" id="UP000034324"/>
    </source>
</evidence>
<comment type="similarity">
    <text evidence="1">Belongs to the phD/YefM antitoxin family.</text>
</comment>
<evidence type="ECO:0000313" key="2">
    <source>
        <dbReference type="EMBL" id="KKQ78947.1"/>
    </source>
</evidence>
<comment type="caution">
    <text evidence="2">The sequence shown here is derived from an EMBL/GenBank/DDBJ whole genome shotgun (WGS) entry which is preliminary data.</text>
</comment>
<evidence type="ECO:0000256" key="1">
    <source>
        <dbReference type="ARBA" id="ARBA00009981"/>
    </source>
</evidence>
<dbReference type="Gene3D" id="3.40.1620.10">
    <property type="entry name" value="YefM-like domain"/>
    <property type="match status" value="1"/>
</dbReference>
<dbReference type="SUPFAM" id="SSF143120">
    <property type="entry name" value="YefM-like"/>
    <property type="match status" value="1"/>
</dbReference>
<protein>
    <submittedName>
        <fullName evidence="2">Uncharacterized protein</fullName>
    </submittedName>
</protein>
<dbReference type="Proteomes" id="UP000034324">
    <property type="component" value="Unassembled WGS sequence"/>
</dbReference>
<dbReference type="NCBIfam" id="TIGR01552">
    <property type="entry name" value="phd_fam"/>
    <property type="match status" value="1"/>
</dbReference>
<dbReference type="InterPro" id="IPR036165">
    <property type="entry name" value="YefM-like_sf"/>
</dbReference>
<dbReference type="AlphaFoldDB" id="A0A0G0KJI9"/>
<sequence length="90" mass="10144">MNGNMANIIPLTKARARLGDLTEVAKGENYVVLTKGGSPKAALVDIDYLNKLQKALKAIYQKTYIDPKLLSFTREFSNEEIEQWQKEDAL</sequence>
<name>A0A0G0KJI9_9BACT</name>